<dbReference type="PROSITE" id="PS50892">
    <property type="entry name" value="V_SNARE"/>
    <property type="match status" value="1"/>
</dbReference>
<evidence type="ECO:0000256" key="1">
    <source>
        <dbReference type="ARBA" id="ARBA00004496"/>
    </source>
</evidence>
<reference evidence="8 9" key="1">
    <citation type="journal article" date="2020" name="IScience">
        <title>Genome Sequencing of the Endangered Kingdonia uniflora (Circaeasteraceae, Ranunculales) Reveals Potential Mechanisms of Evolutionary Specialization.</title>
        <authorList>
            <person name="Sun Y."/>
            <person name="Deng T."/>
            <person name="Zhang A."/>
            <person name="Moore M.J."/>
            <person name="Landis J.B."/>
            <person name="Lin N."/>
            <person name="Zhang H."/>
            <person name="Zhang X."/>
            <person name="Huang J."/>
            <person name="Zhang X."/>
            <person name="Sun H."/>
            <person name="Wang H."/>
        </authorList>
    </citation>
    <scope>NUCLEOTIDE SEQUENCE [LARGE SCALE GENOMIC DNA]</scope>
    <source>
        <strain evidence="8">TB1705</strain>
        <tissue evidence="8">Leaf</tissue>
    </source>
</reference>
<proteinExistence type="inferred from homology"/>
<dbReference type="InterPro" id="IPR036322">
    <property type="entry name" value="WD40_repeat_dom_sf"/>
</dbReference>
<dbReference type="SUPFAM" id="SSF50978">
    <property type="entry name" value="WD40 repeat-like"/>
    <property type="match status" value="1"/>
</dbReference>
<keyword evidence="9" id="KW-1185">Reference proteome</keyword>
<dbReference type="CDD" id="cd15873">
    <property type="entry name" value="R-SNARE_STXBP5_6"/>
    <property type="match status" value="1"/>
</dbReference>
<dbReference type="AlphaFoldDB" id="A0A7J7LWW0"/>
<dbReference type="Gene3D" id="2.130.10.10">
    <property type="entry name" value="YVTN repeat-like/Quinoprotein amine dehydrogenase"/>
    <property type="match status" value="2"/>
</dbReference>
<dbReference type="PANTHER" id="PTHR10241">
    <property type="entry name" value="LETHAL 2 GIANT LARVAE PROTEIN"/>
    <property type="match status" value="1"/>
</dbReference>
<dbReference type="EMBL" id="JACGCM010001948">
    <property type="protein sequence ID" value="KAF6147020.1"/>
    <property type="molecule type" value="Genomic_DNA"/>
</dbReference>
<evidence type="ECO:0000256" key="3">
    <source>
        <dbReference type="ARBA" id="ARBA00022483"/>
    </source>
</evidence>
<dbReference type="Gene3D" id="1.20.5.110">
    <property type="match status" value="1"/>
</dbReference>
<dbReference type="SUPFAM" id="SSF58038">
    <property type="entry name" value="SNARE fusion complex"/>
    <property type="match status" value="1"/>
</dbReference>
<dbReference type="GO" id="GO:0045159">
    <property type="term" value="F:myosin II binding"/>
    <property type="evidence" value="ECO:0007669"/>
    <property type="project" value="TreeGrafter"/>
</dbReference>
<evidence type="ECO:0000259" key="7">
    <source>
        <dbReference type="PROSITE" id="PS50892"/>
    </source>
</evidence>
<dbReference type="PANTHER" id="PTHR10241:SF25">
    <property type="entry name" value="TOMOSYN, ISOFORM C"/>
    <property type="match status" value="1"/>
</dbReference>
<dbReference type="GO" id="GO:0005096">
    <property type="term" value="F:GTPase activator activity"/>
    <property type="evidence" value="ECO:0007669"/>
    <property type="project" value="TreeGrafter"/>
</dbReference>
<dbReference type="GO" id="GO:0005886">
    <property type="term" value="C:plasma membrane"/>
    <property type="evidence" value="ECO:0007669"/>
    <property type="project" value="TreeGrafter"/>
</dbReference>
<evidence type="ECO:0000313" key="8">
    <source>
        <dbReference type="EMBL" id="KAF6147020.1"/>
    </source>
</evidence>
<dbReference type="GO" id="GO:0019905">
    <property type="term" value="F:syntaxin binding"/>
    <property type="evidence" value="ECO:0007669"/>
    <property type="project" value="TreeGrafter"/>
</dbReference>
<evidence type="ECO:0000256" key="2">
    <source>
        <dbReference type="ARBA" id="ARBA00008070"/>
    </source>
</evidence>
<comment type="similarity">
    <text evidence="2">Belongs to the WD repeat L(2)GL family.</text>
</comment>
<dbReference type="InterPro" id="IPR015943">
    <property type="entry name" value="WD40/YVTN_repeat-like_dom_sf"/>
</dbReference>
<dbReference type="GO" id="GO:0006887">
    <property type="term" value="P:exocytosis"/>
    <property type="evidence" value="ECO:0007669"/>
    <property type="project" value="UniProtKB-KW"/>
</dbReference>
<keyword evidence="3" id="KW-0268">Exocytosis</keyword>
<evidence type="ECO:0000313" key="9">
    <source>
        <dbReference type="Proteomes" id="UP000541444"/>
    </source>
</evidence>
<dbReference type="InterPro" id="IPR001680">
    <property type="entry name" value="WD40_rpt"/>
</dbReference>
<sequence length="990" mass="106688">MGSADPHWLSSSSAPGCSYGALFGWSEIPLLNIPAVKLLNSELIVYTGDENGLMSVLKYDAEEGKLSQLPYHIPANSLSAQVVLVRGYKDLQLKDGGIINPLSGDPDDISDQDQEQEEKEISSLCWASSSGSILAVGYIDGDIILWNMSSSSSTKGQQAGVSPNNVVKLELSSAKRRLPVIILHWSANSRSRNDRSGQLFVYGGDEIGSEEVLTILSLEWSSGIETLRCVNRVDLTLNGSFADMILISNVGATENNPNDTLFVLTNPGHLDVYDDAILSTLSTPQEKKPSVSPMQFPVVIPAVDPDMTVAKLCTLPIGGISSKALLEVTPVMRKSASSTLAASSKWHLTGGVPSQLSVSGDQAVEQVYIAGYQDGSVRMWDATNPILSLIFVLPSKVQNIEVIDASASVSALDFYSQTTSLAVGNQSGLVRIYKLSGTSSETSIHFVTETKNEVHTGHQEKGLQCIAVLSYLDSPIISLQYTNFGTKLAIGFNCGRVAMLDMSSLSILFLTDCLSGLSSPVISITWKANTDIDGLIGSLKHQGATGNSNGTADALFVLTRDSHITVIDGVTECSNTVSEVSIENKPEMLTQGSATLKNPGEISSSSGVESQKVEVHTSSETTTSGNQSPGSLMLLCCEDSIRLFSLKSVLQGENNSIHKVILAKPCCWTTIFKKKDDKTCGLVLLYQTGIIEIRSLPDLEVVGESSLMSILRWSFKANMQRTASCTDYGLIALVNGCELAFVSLLACENEFRIPESLPCLHDKVLAAAADAAISFSSNQKKKQGTGPGILGGIIKGFKADKAAHSTEFTESVTKPNCVPHLEKIFSKVPFSDPSGTVADDQGVVHLSIGLISLSLSLTHTHTHVCPSLTVLSFNIDDIQIDEPIHVTATSTHKGKTDKKDRETEREKLFQGATADTKPRLRTPEEIMAKYRKAGDASAIASQARNKLVQRQEKLERISRNTEELQNGAENFASMANELVKTMEARKWWNI</sequence>
<name>A0A7J7LWW0_9MAGN</name>
<feature type="compositionally biased region" description="Polar residues" evidence="6">
    <location>
        <begin position="590"/>
        <end position="609"/>
    </location>
</feature>
<dbReference type="SMART" id="SM00320">
    <property type="entry name" value="WD40"/>
    <property type="match status" value="4"/>
</dbReference>
<dbReference type="Proteomes" id="UP000541444">
    <property type="component" value="Unassembled WGS sequence"/>
</dbReference>
<gene>
    <name evidence="8" type="ORF">GIB67_036739</name>
</gene>
<dbReference type="GO" id="GO:0006893">
    <property type="term" value="P:Golgi to plasma membrane transport"/>
    <property type="evidence" value="ECO:0007669"/>
    <property type="project" value="TreeGrafter"/>
</dbReference>
<organism evidence="8 9">
    <name type="scientific">Kingdonia uniflora</name>
    <dbReference type="NCBI Taxonomy" id="39325"/>
    <lineage>
        <taxon>Eukaryota</taxon>
        <taxon>Viridiplantae</taxon>
        <taxon>Streptophyta</taxon>
        <taxon>Embryophyta</taxon>
        <taxon>Tracheophyta</taxon>
        <taxon>Spermatophyta</taxon>
        <taxon>Magnoliopsida</taxon>
        <taxon>Ranunculales</taxon>
        <taxon>Circaeasteraceae</taxon>
        <taxon>Kingdonia</taxon>
    </lineage>
</organism>
<dbReference type="OrthoDB" id="19944at2759"/>
<keyword evidence="5" id="KW-0175">Coiled coil</keyword>
<dbReference type="GO" id="GO:0005737">
    <property type="term" value="C:cytoplasm"/>
    <property type="evidence" value="ECO:0007669"/>
    <property type="project" value="UniProtKB-SubCell"/>
</dbReference>
<comment type="caution">
    <text evidence="8">The sequence shown here is derived from an EMBL/GenBank/DDBJ whole genome shotgun (WGS) entry which is preliminary data.</text>
</comment>
<dbReference type="InterPro" id="IPR042855">
    <property type="entry name" value="V_SNARE_CC"/>
</dbReference>
<comment type="subcellular location">
    <subcellularLocation>
        <location evidence="1">Cytoplasm</location>
    </subcellularLocation>
</comment>
<feature type="domain" description="V-SNARE coiled-coil homology" evidence="7">
    <location>
        <begin position="925"/>
        <end position="989"/>
    </location>
</feature>
<accession>A0A7J7LWW0</accession>
<keyword evidence="4" id="KW-0963">Cytoplasm</keyword>
<evidence type="ECO:0000256" key="4">
    <source>
        <dbReference type="ARBA" id="ARBA00022490"/>
    </source>
</evidence>
<evidence type="ECO:0000256" key="6">
    <source>
        <dbReference type="SAM" id="MobiDB-lite"/>
    </source>
</evidence>
<feature type="region of interest" description="Disordered" evidence="6">
    <location>
        <begin position="589"/>
        <end position="627"/>
    </location>
</feature>
<protein>
    <recommendedName>
        <fullName evidence="7">V-SNARE coiled-coil homology domain-containing protein</fullName>
    </recommendedName>
</protein>
<evidence type="ECO:0000256" key="5">
    <source>
        <dbReference type="PROSITE-ProRule" id="PRU00290"/>
    </source>
</evidence>